<sequence length="88" mass="9789">MTVTHDNYLGMEYESRDGVSSNKSVSDGIHKASEEVIQEFYRQLDDTVRILPKRDITIVSGELNHLTDGKYGLGNRNGSVKCGINFAP</sequence>
<proteinExistence type="predicted"/>
<evidence type="ECO:0000313" key="1">
    <source>
        <dbReference type="EMBL" id="CAH4038419.1"/>
    </source>
</evidence>
<name>A0A9P0TVM2_PIEBR</name>
<keyword evidence="2" id="KW-1185">Reference proteome</keyword>
<reference evidence="1" key="1">
    <citation type="submission" date="2022-05" db="EMBL/GenBank/DDBJ databases">
        <authorList>
            <person name="Okamura Y."/>
        </authorList>
    </citation>
    <scope>NUCLEOTIDE SEQUENCE</scope>
</reference>
<accession>A0A9P0TVM2</accession>
<protein>
    <submittedName>
        <fullName evidence="1">Uncharacterized protein</fullName>
    </submittedName>
</protein>
<gene>
    <name evidence="1" type="ORF">PIBRA_LOCUS13981</name>
</gene>
<comment type="caution">
    <text evidence="1">The sequence shown here is derived from an EMBL/GenBank/DDBJ whole genome shotgun (WGS) entry which is preliminary data.</text>
</comment>
<organism evidence="1 2">
    <name type="scientific">Pieris brassicae</name>
    <name type="common">White butterfly</name>
    <name type="synonym">Large white butterfly</name>
    <dbReference type="NCBI Taxonomy" id="7116"/>
    <lineage>
        <taxon>Eukaryota</taxon>
        <taxon>Metazoa</taxon>
        <taxon>Ecdysozoa</taxon>
        <taxon>Arthropoda</taxon>
        <taxon>Hexapoda</taxon>
        <taxon>Insecta</taxon>
        <taxon>Pterygota</taxon>
        <taxon>Neoptera</taxon>
        <taxon>Endopterygota</taxon>
        <taxon>Lepidoptera</taxon>
        <taxon>Glossata</taxon>
        <taxon>Ditrysia</taxon>
        <taxon>Papilionoidea</taxon>
        <taxon>Pieridae</taxon>
        <taxon>Pierinae</taxon>
        <taxon>Pieris</taxon>
    </lineage>
</organism>
<evidence type="ECO:0000313" key="2">
    <source>
        <dbReference type="Proteomes" id="UP001152562"/>
    </source>
</evidence>
<dbReference type="AlphaFoldDB" id="A0A9P0TVM2"/>
<dbReference type="EMBL" id="CALOZG010000087">
    <property type="protein sequence ID" value="CAH4038419.1"/>
    <property type="molecule type" value="Genomic_DNA"/>
</dbReference>
<dbReference type="Proteomes" id="UP001152562">
    <property type="component" value="Unassembled WGS sequence"/>
</dbReference>